<evidence type="ECO:0000313" key="2">
    <source>
        <dbReference type="RefSeq" id="XP_052130216.1"/>
    </source>
</evidence>
<dbReference type="PANTHER" id="PTHR37162">
    <property type="entry name" value="HAT FAMILY DIMERISATION DOMAINCONTAINING PROTEIN-RELATED"/>
    <property type="match status" value="1"/>
</dbReference>
<keyword evidence="1" id="KW-1185">Reference proteome</keyword>
<name>A0A9C6X6L4_FRAOC</name>
<dbReference type="GeneID" id="127751146"/>
<dbReference type="SUPFAM" id="SSF53098">
    <property type="entry name" value="Ribonuclease H-like"/>
    <property type="match status" value="1"/>
</dbReference>
<dbReference type="PANTHER" id="PTHR37162:SF1">
    <property type="entry name" value="BED-TYPE DOMAIN-CONTAINING PROTEIN"/>
    <property type="match status" value="1"/>
</dbReference>
<dbReference type="AlphaFoldDB" id="A0A9C6X6L4"/>
<organism evidence="1 2">
    <name type="scientific">Frankliniella occidentalis</name>
    <name type="common">Western flower thrips</name>
    <name type="synonym">Euthrips occidentalis</name>
    <dbReference type="NCBI Taxonomy" id="133901"/>
    <lineage>
        <taxon>Eukaryota</taxon>
        <taxon>Metazoa</taxon>
        <taxon>Ecdysozoa</taxon>
        <taxon>Arthropoda</taxon>
        <taxon>Hexapoda</taxon>
        <taxon>Insecta</taxon>
        <taxon>Pterygota</taxon>
        <taxon>Neoptera</taxon>
        <taxon>Paraneoptera</taxon>
        <taxon>Thysanoptera</taxon>
        <taxon>Terebrantia</taxon>
        <taxon>Thripoidea</taxon>
        <taxon>Thripidae</taxon>
        <taxon>Frankliniella</taxon>
    </lineage>
</organism>
<reference evidence="2" key="1">
    <citation type="submission" date="2025-08" db="UniProtKB">
        <authorList>
            <consortium name="RefSeq"/>
        </authorList>
    </citation>
    <scope>IDENTIFICATION</scope>
    <source>
        <tissue evidence="2">Whole organism</tissue>
    </source>
</reference>
<gene>
    <name evidence="2" type="primary">LOC127751146</name>
</gene>
<proteinExistence type="predicted"/>
<dbReference type="Proteomes" id="UP000504606">
    <property type="component" value="Unplaced"/>
</dbReference>
<dbReference type="InterPro" id="IPR012337">
    <property type="entry name" value="RNaseH-like_sf"/>
</dbReference>
<dbReference type="KEGG" id="foc:127751146"/>
<accession>A0A9C6X6L4</accession>
<sequence length="362" mass="41116">MLAELIQDIGDSWFSLIVDETTDNTTIKHMAVLIKYYSESQGKYIVDFLCILGTPKTTHDVLYNVLVEFMDKVGLRKDRLMALGTDGAANLCGPHHSLFSLLKKDCPNLHLVKCICHGLYKCSSKASAALPGSLEALLRDSRNWFRNSACRKYEYQQEYQALTQYGADPPKLVKIGDTRWLSWHSAVRAHTEQYDFLARHFKSIADKDPQKKMPLAHTLAAYHSDRSHLLYLTFLRPILKEAVQMNTTFQQSLGDFSSVYIDLKKYVNSLAARIIKPQALVQSQPGTMLRLSELQALRLALQRPGVFKELNMIDYGSNFYQTAVSVNLPPERLDAVKKHCADFLYKIHLRASGPSAFLYRSC</sequence>
<dbReference type="RefSeq" id="XP_052130216.1">
    <property type="nucleotide sequence ID" value="XM_052274256.1"/>
</dbReference>
<dbReference type="OrthoDB" id="6159421at2759"/>
<evidence type="ECO:0000313" key="1">
    <source>
        <dbReference type="Proteomes" id="UP000504606"/>
    </source>
</evidence>
<protein>
    <submittedName>
        <fullName evidence="2">Uncharacterized protein LOC127751146</fullName>
    </submittedName>
</protein>